<protein>
    <submittedName>
        <fullName evidence="3">DDE-type integrase/transposase/recombinase</fullName>
    </submittedName>
</protein>
<gene>
    <name evidence="3" type="ORF">PZS58_12170</name>
</gene>
<accession>A0AAJ1N3F8</accession>
<comment type="caution">
    <text evidence="3">The sequence shown here is derived from an EMBL/GenBank/DDBJ whole genome shotgun (WGS) entry which is preliminary data.</text>
</comment>
<evidence type="ECO:0000256" key="1">
    <source>
        <dbReference type="SAM" id="MobiDB-lite"/>
    </source>
</evidence>
<dbReference type="RefSeq" id="WP_232074434.1">
    <property type="nucleotide sequence ID" value="NZ_AP022374.1"/>
</dbReference>
<dbReference type="InterPro" id="IPR032874">
    <property type="entry name" value="DDE_dom"/>
</dbReference>
<dbReference type="AlphaFoldDB" id="A0AAJ1N3F8"/>
<reference evidence="3 4" key="1">
    <citation type="submission" date="2023-03" db="EMBL/GenBank/DDBJ databases">
        <title>WGS of NDM-producing Providencia thailandensis from Ukrainian patients.</title>
        <authorList>
            <person name="Zabicka D."/>
            <person name="Izdebski R."/>
            <person name="Urbanowicz P."/>
            <person name="Biedrzycka M."/>
            <person name="Guzek A."/>
            <person name="Gniadkowski M."/>
        </authorList>
    </citation>
    <scope>NUCLEOTIDE SEQUENCE [LARGE SCALE GENOMIC DNA]</scope>
    <source>
        <strain evidence="3 4">8015-22</strain>
    </source>
</reference>
<dbReference type="Proteomes" id="UP001163056">
    <property type="component" value="Unassembled WGS sequence"/>
</dbReference>
<evidence type="ECO:0000259" key="2">
    <source>
        <dbReference type="Pfam" id="PF13610"/>
    </source>
</evidence>
<feature type="region of interest" description="Disordered" evidence="1">
    <location>
        <begin position="1"/>
        <end position="30"/>
    </location>
</feature>
<proteinExistence type="predicted"/>
<dbReference type="EMBL" id="JAREJI010000007">
    <property type="protein sequence ID" value="MDE8770262.1"/>
    <property type="molecule type" value="Genomic_DNA"/>
</dbReference>
<evidence type="ECO:0000313" key="3">
    <source>
        <dbReference type="EMBL" id="MDE8770262.1"/>
    </source>
</evidence>
<evidence type="ECO:0000313" key="4">
    <source>
        <dbReference type="Proteomes" id="UP001163056"/>
    </source>
</evidence>
<feature type="domain" description="DDE" evidence="2">
    <location>
        <begin position="14"/>
        <end position="61"/>
    </location>
</feature>
<feature type="compositionally biased region" description="Polar residues" evidence="1">
    <location>
        <begin position="11"/>
        <end position="21"/>
    </location>
</feature>
<sequence length="70" mass="8055">MKPLKPLKPQCGTNQNGAKRQNQQDHRNIKRRIRPMLGFKSFRRAQTRLTGIEIVSMLRKQPSKNASRGG</sequence>
<dbReference type="Pfam" id="PF13610">
    <property type="entry name" value="DDE_Tnp_IS240"/>
    <property type="match status" value="1"/>
</dbReference>
<name>A0AAJ1N3F8_PROST</name>
<organism evidence="3 4">
    <name type="scientific">Providencia stuartii</name>
    <dbReference type="NCBI Taxonomy" id="588"/>
    <lineage>
        <taxon>Bacteria</taxon>
        <taxon>Pseudomonadati</taxon>
        <taxon>Pseudomonadota</taxon>
        <taxon>Gammaproteobacteria</taxon>
        <taxon>Enterobacterales</taxon>
        <taxon>Morganellaceae</taxon>
        <taxon>Providencia</taxon>
    </lineage>
</organism>